<evidence type="ECO:0000313" key="2">
    <source>
        <dbReference type="EMBL" id="EEC56435.1"/>
    </source>
</evidence>
<protein>
    <submittedName>
        <fullName evidence="2">Uncharacterized protein</fullName>
    </submittedName>
</protein>
<dbReference type="AlphaFoldDB" id="B7AW44"/>
<dbReference type="EMBL" id="ABVQ01000037">
    <property type="protein sequence ID" value="EEC56435.1"/>
    <property type="molecule type" value="Genomic_DNA"/>
</dbReference>
<keyword evidence="1" id="KW-0472">Membrane</keyword>
<dbReference type="STRING" id="483218.BACPEC_02944"/>
<feature type="transmembrane region" description="Helical" evidence="1">
    <location>
        <begin position="62"/>
        <end position="86"/>
    </location>
</feature>
<dbReference type="HOGENOM" id="CLU_1041072_0_0_9"/>
<evidence type="ECO:0000256" key="1">
    <source>
        <dbReference type="SAM" id="Phobius"/>
    </source>
</evidence>
<sequence length="268" mass="30627">MDKIKECVNCGAAISAEDAECPYCHYMQYDAAEARYMDTLESMNDSMGSLDRNTRKIARKDIVKSVLITLAAAAVFAGIGSLSGIVHEKTDSYYYGEKSRIVKGLDWYDANADALDKAYEDKDFAGIYKIINADSKGPYYSILHNWEHYDIYQIYTGSYDRFEQYMTDEDRDGQYVFETLYRNAISTLEIEYKKDSAASKLYARCSDDEKKIVDGWLANVKKFLKDDAGLTEEQCRADYNDLYSSGYMDYSKSSEYAQKYYNAKGGTQ</sequence>
<evidence type="ECO:0000313" key="3">
    <source>
        <dbReference type="Proteomes" id="UP000003136"/>
    </source>
</evidence>
<accession>B7AW44</accession>
<reference evidence="2 3" key="2">
    <citation type="submission" date="2008-11" db="EMBL/GenBank/DDBJ databases">
        <authorList>
            <person name="Fulton L."/>
            <person name="Clifton S."/>
            <person name="Fulton B."/>
            <person name="Xu J."/>
            <person name="Minx P."/>
            <person name="Pepin K.H."/>
            <person name="Johnson M."/>
            <person name="Bhonagiri V."/>
            <person name="Nash W.E."/>
            <person name="Mardis E.R."/>
            <person name="Wilson R.K."/>
        </authorList>
    </citation>
    <scope>NUCLEOTIDE SEQUENCE [LARGE SCALE GENOMIC DNA]</scope>
    <source>
        <strain evidence="2 3">ATCC 43243</strain>
    </source>
</reference>
<name>B7AW44_9FIRM</name>
<keyword evidence="3" id="KW-1185">Reference proteome</keyword>
<proteinExistence type="predicted"/>
<comment type="caution">
    <text evidence="2">The sequence shown here is derived from an EMBL/GenBank/DDBJ whole genome shotgun (WGS) entry which is preliminary data.</text>
</comment>
<organism evidence="2 3">
    <name type="scientific">[Bacteroides] pectinophilus ATCC 43243</name>
    <dbReference type="NCBI Taxonomy" id="483218"/>
    <lineage>
        <taxon>Bacteria</taxon>
        <taxon>Bacillati</taxon>
        <taxon>Bacillota</taxon>
        <taxon>Clostridia</taxon>
        <taxon>Eubacteriales</taxon>
    </lineage>
</organism>
<gene>
    <name evidence="2" type="ORF">BACPEC_02944</name>
</gene>
<keyword evidence="1" id="KW-0812">Transmembrane</keyword>
<reference evidence="2 3" key="1">
    <citation type="submission" date="2008-11" db="EMBL/GenBank/DDBJ databases">
        <title>Draft genome sequence of Bacteroides pectinophilus (ATCC 43243).</title>
        <authorList>
            <person name="Sudarsanam P."/>
            <person name="Ley R."/>
            <person name="Guruge J."/>
            <person name="Turnbaugh P.J."/>
            <person name="Mahowald M."/>
            <person name="Liep D."/>
            <person name="Gordon J."/>
        </authorList>
    </citation>
    <scope>NUCLEOTIDE SEQUENCE [LARGE SCALE GENOMIC DNA]</scope>
    <source>
        <strain evidence="2 3">ATCC 43243</strain>
    </source>
</reference>
<keyword evidence="1" id="KW-1133">Transmembrane helix</keyword>
<dbReference type="Proteomes" id="UP000003136">
    <property type="component" value="Unassembled WGS sequence"/>
</dbReference>